<feature type="transmembrane region" description="Helical" evidence="1">
    <location>
        <begin position="21"/>
        <end position="39"/>
    </location>
</feature>
<keyword evidence="1" id="KW-0812">Transmembrane</keyword>
<proteinExistence type="predicted"/>
<evidence type="ECO:0000313" key="2">
    <source>
        <dbReference type="EMBL" id="QIP13811.1"/>
    </source>
</evidence>
<accession>A0A6G9AMV8</accession>
<name>A0A6G9AMV8_9BACT</name>
<evidence type="ECO:0000313" key="3">
    <source>
        <dbReference type="Proteomes" id="UP000501802"/>
    </source>
</evidence>
<dbReference type="Proteomes" id="UP000501802">
    <property type="component" value="Chromosome"/>
</dbReference>
<evidence type="ECO:0000256" key="1">
    <source>
        <dbReference type="SAM" id="Phobius"/>
    </source>
</evidence>
<gene>
    <name evidence="2" type="ORF">G8759_14935</name>
</gene>
<protein>
    <submittedName>
        <fullName evidence="2">Potassium transporter KefB</fullName>
    </submittedName>
</protein>
<dbReference type="EMBL" id="CP050063">
    <property type="protein sequence ID" value="QIP13811.1"/>
    <property type="molecule type" value="Genomic_DNA"/>
</dbReference>
<keyword evidence="3" id="KW-1185">Reference proteome</keyword>
<dbReference type="RefSeq" id="WP_167209240.1">
    <property type="nucleotide sequence ID" value="NZ_CP050063.1"/>
</dbReference>
<sequence length="112" mass="12313">MTQRTNLTTPSIHPDSVEKRMVQGAGIALILIALFLLPVREPDPAWGKLWMIKPLLIVPVAGAIGGIIYHLLDHLRYQGGWKKALAYLLSLIGYIIAVWMGTVLGLAGTLWD</sequence>
<organism evidence="2 3">
    <name type="scientific">Spirosoma aureum</name>
    <dbReference type="NCBI Taxonomy" id="2692134"/>
    <lineage>
        <taxon>Bacteria</taxon>
        <taxon>Pseudomonadati</taxon>
        <taxon>Bacteroidota</taxon>
        <taxon>Cytophagia</taxon>
        <taxon>Cytophagales</taxon>
        <taxon>Cytophagaceae</taxon>
        <taxon>Spirosoma</taxon>
    </lineage>
</organism>
<feature type="transmembrane region" description="Helical" evidence="1">
    <location>
        <begin position="84"/>
        <end position="111"/>
    </location>
</feature>
<dbReference type="KEGG" id="spib:G8759_14935"/>
<keyword evidence="1" id="KW-1133">Transmembrane helix</keyword>
<dbReference type="AlphaFoldDB" id="A0A6G9AMV8"/>
<keyword evidence="1" id="KW-0472">Membrane</keyword>
<reference evidence="2 3" key="1">
    <citation type="submission" date="2020-03" db="EMBL/GenBank/DDBJ databases">
        <authorList>
            <person name="Kim M.K."/>
        </authorList>
    </citation>
    <scope>NUCLEOTIDE SEQUENCE [LARGE SCALE GENOMIC DNA]</scope>
    <source>
        <strain evidence="2 3">BT328</strain>
    </source>
</reference>
<feature type="transmembrane region" description="Helical" evidence="1">
    <location>
        <begin position="51"/>
        <end position="72"/>
    </location>
</feature>